<organism evidence="1">
    <name type="scientific">Tanacetum cinerariifolium</name>
    <name type="common">Dalmatian daisy</name>
    <name type="synonym">Chrysanthemum cinerariifolium</name>
    <dbReference type="NCBI Taxonomy" id="118510"/>
    <lineage>
        <taxon>Eukaryota</taxon>
        <taxon>Viridiplantae</taxon>
        <taxon>Streptophyta</taxon>
        <taxon>Embryophyta</taxon>
        <taxon>Tracheophyta</taxon>
        <taxon>Spermatophyta</taxon>
        <taxon>Magnoliopsida</taxon>
        <taxon>eudicotyledons</taxon>
        <taxon>Gunneridae</taxon>
        <taxon>Pentapetalae</taxon>
        <taxon>asterids</taxon>
        <taxon>campanulids</taxon>
        <taxon>Asterales</taxon>
        <taxon>Asteraceae</taxon>
        <taxon>Asteroideae</taxon>
        <taxon>Anthemideae</taxon>
        <taxon>Anthemidinae</taxon>
        <taxon>Tanacetum</taxon>
    </lineage>
</organism>
<dbReference type="EMBL" id="BKCJ010007504">
    <property type="protein sequence ID" value="GEU77590.1"/>
    <property type="molecule type" value="Genomic_DNA"/>
</dbReference>
<comment type="caution">
    <text evidence="1">The sequence shown here is derived from an EMBL/GenBank/DDBJ whole genome shotgun (WGS) entry which is preliminary data.</text>
</comment>
<sequence>MDNPNITMEEYIKLQVEKALSHDETFNWQMPHMHYRGNPWDNIMDLNYVDTIIFQLGGEKKSMTMRNKPHNYDPTEYVVNITTRDHYDNRHPPSYTSIRIPIRRLAHRLLSLSVADRHNGKEKGYKKKSLIVGAYLIGRIPMSFRLMTLRAFRGVTLGLETSLLSVAKLVELGICKYNALGYGEIVDDVLDIVEDEGAGSGTGQANVGGVRRHPNMTTTNRLRAMGKRLGDIETNFSRLVSDVDELTYVVSGMLEQYDHFYGEFGQWRTKQERFQTRNTDHLSQLLAHYHIDHTTIMEPHTHILNIPDLGVQ</sequence>
<gene>
    <name evidence="1" type="ORF">Tci_049568</name>
</gene>
<reference evidence="1" key="1">
    <citation type="journal article" date="2019" name="Sci. Rep.">
        <title>Draft genome of Tanacetum cinerariifolium, the natural source of mosquito coil.</title>
        <authorList>
            <person name="Yamashiro T."/>
            <person name="Shiraishi A."/>
            <person name="Satake H."/>
            <person name="Nakayama K."/>
        </authorList>
    </citation>
    <scope>NUCLEOTIDE SEQUENCE</scope>
</reference>
<protein>
    <submittedName>
        <fullName evidence="1">Uncharacterized protein</fullName>
    </submittedName>
</protein>
<evidence type="ECO:0000313" key="1">
    <source>
        <dbReference type="EMBL" id="GEU77590.1"/>
    </source>
</evidence>
<name>A0A6L2MUS8_TANCI</name>
<dbReference type="AlphaFoldDB" id="A0A6L2MUS8"/>
<proteinExistence type="predicted"/>
<accession>A0A6L2MUS8</accession>